<feature type="region of interest" description="Disordered" evidence="7">
    <location>
        <begin position="273"/>
        <end position="302"/>
    </location>
</feature>
<comment type="subunit">
    <text evidence="1 6">Homodimer.</text>
</comment>
<dbReference type="GO" id="GO:0030979">
    <property type="term" value="P:alpha-glucan biosynthetic process"/>
    <property type="evidence" value="ECO:0007669"/>
    <property type="project" value="UniProtKB-UniRule"/>
</dbReference>
<dbReference type="PANTHER" id="PTHR47786:SF2">
    <property type="entry name" value="GLYCOSYL HYDROLASE FAMILY 13 CATALYTIC DOMAIN-CONTAINING PROTEIN"/>
    <property type="match status" value="1"/>
</dbReference>
<dbReference type="RefSeq" id="WP_097277633.1">
    <property type="nucleotide sequence ID" value="NZ_OCNJ01000001.1"/>
</dbReference>
<feature type="active site" description="Proton donor" evidence="6">
    <location>
        <position position="432"/>
    </location>
</feature>
<dbReference type="InterPro" id="IPR006047">
    <property type="entry name" value="GH13_cat_dom"/>
</dbReference>
<feature type="site" description="Transition state stabilizer" evidence="6">
    <location>
        <position position="491"/>
    </location>
</feature>
<feature type="domain" description="Glycosyl hydrolase family 13 catalytic" evidence="8">
    <location>
        <begin position="209"/>
        <end position="569"/>
    </location>
</feature>
<evidence type="ECO:0000256" key="6">
    <source>
        <dbReference type="HAMAP-Rule" id="MF_02124"/>
    </source>
</evidence>
<feature type="binding site" evidence="6">
    <location>
        <position position="332"/>
    </location>
    <ligand>
        <name>alpha-maltose 1-phosphate</name>
        <dbReference type="ChEBI" id="CHEBI:63576"/>
    </ligand>
</feature>
<dbReference type="Gene3D" id="2.60.40.1180">
    <property type="entry name" value="Golgi alpha-mannosidase II"/>
    <property type="match status" value="1"/>
</dbReference>
<evidence type="ECO:0000313" key="9">
    <source>
        <dbReference type="EMBL" id="SOD91034.1"/>
    </source>
</evidence>
<gene>
    <name evidence="6" type="primary">glgE</name>
    <name evidence="9" type="ORF">SAMN05421508_101776</name>
</gene>
<accession>A0A286G7S5</accession>
<dbReference type="InterPro" id="IPR013780">
    <property type="entry name" value="Glyco_hydro_b"/>
</dbReference>
<keyword evidence="10" id="KW-1185">Reference proteome</keyword>
<organism evidence="9 10">
    <name type="scientific">Caenispirillum bisanense</name>
    <dbReference type="NCBI Taxonomy" id="414052"/>
    <lineage>
        <taxon>Bacteria</taxon>
        <taxon>Pseudomonadati</taxon>
        <taxon>Pseudomonadota</taxon>
        <taxon>Alphaproteobacteria</taxon>
        <taxon>Rhodospirillales</taxon>
        <taxon>Novispirillaceae</taxon>
        <taxon>Caenispirillum</taxon>
    </lineage>
</organism>
<dbReference type="Proteomes" id="UP000219621">
    <property type="component" value="Unassembled WGS sequence"/>
</dbReference>
<evidence type="ECO:0000256" key="2">
    <source>
        <dbReference type="ARBA" id="ARBA00022676"/>
    </source>
</evidence>
<dbReference type="EC" id="2.4.99.16" evidence="6"/>
<comment type="function">
    <text evidence="6">Maltosyltransferase that uses maltose 1-phosphate (M1P) as the sugar donor to elongate linear or branched alpha-(1-&gt;4)-glucans. Is involved in a branched alpha-glucan biosynthetic pathway from trehalose, together with TreS, Mak and GlgB.</text>
</comment>
<dbReference type="SUPFAM" id="SSF51445">
    <property type="entry name" value="(Trans)glycosidases"/>
    <property type="match status" value="1"/>
</dbReference>
<protein>
    <recommendedName>
        <fullName evidence="6">Alpha-1,4-glucan:maltose-1-phosphate maltosyltransferase</fullName>
        <shortName evidence="6">GMPMT</shortName>
        <ecNumber evidence="6">2.4.99.16</ecNumber>
    </recommendedName>
    <alternativeName>
        <fullName evidence="6">(1-&gt;4)-alpha-D-glucan:maltose-1-phosphate alpha-D-maltosyltransferase</fullName>
    </alternativeName>
</protein>
<evidence type="ECO:0000256" key="7">
    <source>
        <dbReference type="SAM" id="MobiDB-lite"/>
    </source>
</evidence>
<evidence type="ECO:0000313" key="10">
    <source>
        <dbReference type="Proteomes" id="UP000219621"/>
    </source>
</evidence>
<dbReference type="InterPro" id="IPR017853">
    <property type="entry name" value="GH"/>
</dbReference>
<feature type="binding site" evidence="6">
    <location>
        <position position="272"/>
    </location>
    <ligand>
        <name>alpha-maltose 1-phosphate</name>
        <dbReference type="ChEBI" id="CHEBI:63576"/>
    </ligand>
</feature>
<name>A0A286G7S5_9PROT</name>
<dbReference type="InterPro" id="IPR049171">
    <property type="entry name" value="GLGE_C"/>
</dbReference>
<dbReference type="InterPro" id="IPR026585">
    <property type="entry name" value="GlgE"/>
</dbReference>
<comment type="similarity">
    <text evidence="6">Belongs to the glycosyl hydrolase 13 family. GlgE subfamily.</text>
</comment>
<keyword evidence="2 6" id="KW-0328">Glycosyltransferase</keyword>
<dbReference type="InterPro" id="IPR013783">
    <property type="entry name" value="Ig-like_fold"/>
</dbReference>
<dbReference type="EMBL" id="OCNJ01000001">
    <property type="protein sequence ID" value="SOD91034.1"/>
    <property type="molecule type" value="Genomic_DNA"/>
</dbReference>
<dbReference type="Gene3D" id="1.20.58.80">
    <property type="entry name" value="Phosphotransferase system, lactose/cellobiose-type IIA subunit"/>
    <property type="match status" value="1"/>
</dbReference>
<dbReference type="Gene3D" id="3.20.20.80">
    <property type="entry name" value="Glycosidases"/>
    <property type="match status" value="1"/>
</dbReference>
<dbReference type="CDD" id="cd11344">
    <property type="entry name" value="AmyAc_GlgE_like"/>
    <property type="match status" value="1"/>
</dbReference>
<dbReference type="GO" id="GO:0004553">
    <property type="term" value="F:hydrolase activity, hydrolyzing O-glycosyl compounds"/>
    <property type="evidence" value="ECO:0007669"/>
    <property type="project" value="InterPro"/>
</dbReference>
<evidence type="ECO:0000256" key="3">
    <source>
        <dbReference type="ARBA" id="ARBA00022679"/>
    </source>
</evidence>
<dbReference type="HAMAP" id="MF_02124">
    <property type="entry name" value="GlgE"/>
    <property type="match status" value="1"/>
</dbReference>
<feature type="binding site" evidence="6">
    <location>
        <begin position="544"/>
        <end position="545"/>
    </location>
    <ligand>
        <name>alpha-maltose 1-phosphate</name>
        <dbReference type="ChEBI" id="CHEBI:63576"/>
    </ligand>
</feature>
<proteinExistence type="inferred from homology"/>
<evidence type="ECO:0000256" key="5">
    <source>
        <dbReference type="ARBA" id="ARBA00048735"/>
    </source>
</evidence>
<dbReference type="OrthoDB" id="9805159at2"/>
<dbReference type="AlphaFoldDB" id="A0A286G7S5"/>
<dbReference type="SMART" id="SM00642">
    <property type="entry name" value="Aamy"/>
    <property type="match status" value="1"/>
</dbReference>
<dbReference type="InterPro" id="IPR021828">
    <property type="entry name" value="GlgE_dom_N/S"/>
</dbReference>
<evidence type="ECO:0000259" key="8">
    <source>
        <dbReference type="SMART" id="SM00642"/>
    </source>
</evidence>
<evidence type="ECO:0000256" key="1">
    <source>
        <dbReference type="ARBA" id="ARBA00011738"/>
    </source>
</evidence>
<sequence>MAYDAPQGTPHRIATPQDFAAHVRSRSVVIQNVRPEIDDGRYAVKREVGDTLEVSAEVFKEGHGRIAAVLKVRRAKDAPDAWTELPMTLVNPGLDCWQAGVVLPENTRYCYTIEAWDDGWATWKHDIGKKLEAGQVVDLELIEGRTLVDAARGRADAADAQAFALLVQRVDAAATAEDKAAVLLGRQADDLMRRWPDRSRSVCYDRTLEVMVDPVRARFAAWYEMAPRSQGTDPTRSSTFDDCIARLPEIREMGFDVVYLLPIHPIGKLNRKGRNNAVTAQPGDPGSPYAIGSDEGGHDAIHPDLGTEADFRRFVGEAKKLGMEVAMDIAVQCAPDHPWIAQHPEWFEFRPDGTIRYAENPPKKYQDIVNVNFYGDHQKELWEEMRRIFRHWVDCGVTIFRIDNPHTKPVPFWEWVIREIKDEHPEVIFLSEAFTRPTMLNMLAKIGFSQSYTYFTWRNFRHELEQYLTDLVIEGETREYLRPNFFPTTPDILPEYLQRGGRPAHMIRLTLAATLSSVYGMYNGYELIENAPVPGKEEFLDSEKYQYKARDWNAPGNIRDFVTDLNRIRTENPAFHELTNLRFHGSSDQNVIFYGKRSADDGNIVFVAVNLDPFEPHGATLTFPLEELGIGPDDAFAVEELFSGTRRLWHGAEHHVTLDPEANPAMIFRVTRWKTVDYHSPCY</sequence>
<keyword evidence="3 6" id="KW-0808">Transferase</keyword>
<dbReference type="Pfam" id="PF21702">
    <property type="entry name" value="GLGE_C"/>
    <property type="match status" value="1"/>
</dbReference>
<feature type="active site" description="Nucleophile" evidence="6">
    <location>
        <position position="403"/>
    </location>
</feature>
<dbReference type="Pfam" id="PF11896">
    <property type="entry name" value="GlgE_dom_N_S"/>
    <property type="match status" value="1"/>
</dbReference>
<dbReference type="Gene3D" id="2.60.40.10">
    <property type="entry name" value="Immunoglobulins"/>
    <property type="match status" value="1"/>
</dbReference>
<evidence type="ECO:0000256" key="4">
    <source>
        <dbReference type="ARBA" id="ARBA00023277"/>
    </source>
</evidence>
<keyword evidence="4 6" id="KW-0119">Carbohydrate metabolism</keyword>
<reference evidence="9 10" key="1">
    <citation type="submission" date="2017-09" db="EMBL/GenBank/DDBJ databases">
        <authorList>
            <person name="Ehlers B."/>
            <person name="Leendertz F.H."/>
        </authorList>
    </citation>
    <scope>NUCLEOTIDE SEQUENCE [LARGE SCALE GENOMIC DNA]</scope>
    <source>
        <strain evidence="9 10">USBA 140</strain>
    </source>
</reference>
<dbReference type="PANTHER" id="PTHR47786">
    <property type="entry name" value="ALPHA-1,4-GLUCAN:MALTOSE-1-PHOSPHATE MALTOSYLTRANSFERASE"/>
    <property type="match status" value="1"/>
</dbReference>
<dbReference type="GO" id="GO:0016758">
    <property type="term" value="F:hexosyltransferase activity"/>
    <property type="evidence" value="ECO:0007669"/>
    <property type="project" value="UniProtKB-UniRule"/>
</dbReference>
<feature type="binding site" evidence="6">
    <location>
        <position position="404"/>
    </location>
    <ligand>
        <name>alpha-maltose 1-phosphate</name>
        <dbReference type="ChEBI" id="CHEBI:63576"/>
    </ligand>
</feature>
<comment type="catalytic activity">
    <reaction evidence="5 6">
        <text>alpha-maltose 1-phosphate + [(1-&gt;4)-alpha-D-glucosyl](n) = [(1-&gt;4)-alpha-D-glucosyl](n+2) + phosphate</text>
        <dbReference type="Rhea" id="RHEA:42692"/>
        <dbReference type="Rhea" id="RHEA-COMP:9584"/>
        <dbReference type="Rhea" id="RHEA-COMP:10183"/>
        <dbReference type="ChEBI" id="CHEBI:15444"/>
        <dbReference type="ChEBI" id="CHEBI:43474"/>
        <dbReference type="ChEBI" id="CHEBI:63576"/>
        <dbReference type="EC" id="2.4.99.16"/>
    </reaction>
</comment>
<feature type="binding site" evidence="6">
    <location>
        <position position="367"/>
    </location>
    <ligand>
        <name>alpha-maltose 1-phosphate</name>
        <dbReference type="ChEBI" id="CHEBI:63576"/>
    </ligand>
</feature>